<feature type="compositionally biased region" description="Polar residues" evidence="1">
    <location>
        <begin position="1"/>
        <end position="10"/>
    </location>
</feature>
<gene>
    <name evidence="2" type="ORF">GCM10007915_00950</name>
</gene>
<sequence>MLSKTDSANEQAKETPIARTTKNINSPTFRAVGAAATAVGDAAPAAHTECGNISANAQSTAKKV</sequence>
<evidence type="ECO:0000313" key="2">
    <source>
        <dbReference type="EMBL" id="GLR27857.1"/>
    </source>
</evidence>
<feature type="compositionally biased region" description="Polar residues" evidence="1">
    <location>
        <begin position="18"/>
        <end position="27"/>
    </location>
</feature>
<name>A0ABQ5YZE7_9GAMM</name>
<evidence type="ECO:0000313" key="3">
    <source>
        <dbReference type="Proteomes" id="UP001156645"/>
    </source>
</evidence>
<organism evidence="2 3">
    <name type="scientific">Psychrobacter pacificensis</name>
    <dbReference type="NCBI Taxonomy" id="112002"/>
    <lineage>
        <taxon>Bacteria</taxon>
        <taxon>Pseudomonadati</taxon>
        <taxon>Pseudomonadota</taxon>
        <taxon>Gammaproteobacteria</taxon>
        <taxon>Moraxellales</taxon>
        <taxon>Moraxellaceae</taxon>
        <taxon>Psychrobacter</taxon>
    </lineage>
</organism>
<comment type="caution">
    <text evidence="2">The sequence shown here is derived from an EMBL/GenBank/DDBJ whole genome shotgun (WGS) entry which is preliminary data.</text>
</comment>
<accession>A0ABQ5YZE7</accession>
<evidence type="ECO:0000256" key="1">
    <source>
        <dbReference type="SAM" id="MobiDB-lite"/>
    </source>
</evidence>
<protein>
    <submittedName>
        <fullName evidence="2">Uncharacterized protein</fullName>
    </submittedName>
</protein>
<reference evidence="3" key="1">
    <citation type="journal article" date="2019" name="Int. J. Syst. Evol. Microbiol.">
        <title>The Global Catalogue of Microorganisms (GCM) 10K type strain sequencing project: providing services to taxonomists for standard genome sequencing and annotation.</title>
        <authorList>
            <consortium name="The Broad Institute Genomics Platform"/>
            <consortium name="The Broad Institute Genome Sequencing Center for Infectious Disease"/>
            <person name="Wu L."/>
            <person name="Ma J."/>
        </authorList>
    </citation>
    <scope>NUCLEOTIDE SEQUENCE [LARGE SCALE GENOMIC DNA]</scope>
    <source>
        <strain evidence="3">NBRC 103191</strain>
    </source>
</reference>
<dbReference type="Proteomes" id="UP001156645">
    <property type="component" value="Unassembled WGS sequence"/>
</dbReference>
<feature type="region of interest" description="Disordered" evidence="1">
    <location>
        <begin position="1"/>
        <end position="27"/>
    </location>
</feature>
<proteinExistence type="predicted"/>
<keyword evidence="3" id="KW-1185">Reference proteome</keyword>
<dbReference type="EMBL" id="BSOK01000004">
    <property type="protein sequence ID" value="GLR27857.1"/>
    <property type="molecule type" value="Genomic_DNA"/>
</dbReference>